<evidence type="ECO:0000313" key="3">
    <source>
        <dbReference type="EMBL" id="KGB33698.1"/>
    </source>
</evidence>
<feature type="region of interest" description="Disordered" evidence="1">
    <location>
        <begin position="410"/>
        <end position="430"/>
    </location>
</feature>
<reference evidence="2" key="2">
    <citation type="journal article" date="2019" name="Gigascience">
        <title>High-quality Schistosoma haematobium genome achieved by single-molecule and long-range sequencing.</title>
        <authorList>
            <person name="Stroehlein A.J."/>
            <person name="Korhonen P.K."/>
            <person name="Chong T.M."/>
            <person name="Lim Y.L."/>
            <person name="Chan K.G."/>
            <person name="Webster B."/>
            <person name="Rollinson D."/>
            <person name="Brindley P.J."/>
            <person name="Gasser R.B."/>
            <person name="Young N.D."/>
        </authorList>
    </citation>
    <scope>NUCLEOTIDE SEQUENCE</scope>
</reference>
<reference evidence="2" key="3">
    <citation type="submission" date="2021-06" db="EMBL/GenBank/DDBJ databases">
        <title>Chromosome-level genome assembly for S. haematobium.</title>
        <authorList>
            <person name="Stroehlein A.J."/>
        </authorList>
    </citation>
    <scope>NUCLEOTIDE SEQUENCE</scope>
</reference>
<accession>A0A095BXD7</accession>
<evidence type="ECO:0000313" key="2">
    <source>
        <dbReference type="EMBL" id="KAH9585589.1"/>
    </source>
</evidence>
<reference evidence="2" key="4">
    <citation type="journal article" date="2022" name="PLoS Pathog.">
        <title>Chromosome-level genome of Schistosoma haematobium underpins genome-wide explorations of molecular variation.</title>
        <authorList>
            <person name="Stroehlein A.J."/>
            <person name="Korhonen P.K."/>
            <person name="Lee V.V."/>
            <person name="Ralph S.A."/>
            <person name="Mentink-Kane M."/>
            <person name="You H."/>
            <person name="McManus D.P."/>
            <person name="Tchuente L.T."/>
            <person name="Stothard J.R."/>
            <person name="Kaur P."/>
            <person name="Dudchenko O."/>
            <person name="Aiden E.L."/>
            <person name="Yang B."/>
            <person name="Yang H."/>
            <person name="Emery A.M."/>
            <person name="Webster B.L."/>
            <person name="Brindley P.J."/>
            <person name="Rollinson D."/>
            <person name="Chang B.C.H."/>
            <person name="Gasser R.B."/>
            <person name="Young N.D."/>
        </authorList>
    </citation>
    <scope>NUCLEOTIDE SEQUENCE</scope>
</reference>
<dbReference type="GeneID" id="24589592"/>
<keyword evidence="4" id="KW-1185">Reference proteome</keyword>
<dbReference type="STRING" id="6185.A0A095BXD7"/>
<organism evidence="3">
    <name type="scientific">Schistosoma haematobium</name>
    <name type="common">Blood fluke</name>
    <dbReference type="NCBI Taxonomy" id="6185"/>
    <lineage>
        <taxon>Eukaryota</taxon>
        <taxon>Metazoa</taxon>
        <taxon>Spiralia</taxon>
        <taxon>Lophotrochozoa</taxon>
        <taxon>Platyhelminthes</taxon>
        <taxon>Trematoda</taxon>
        <taxon>Digenea</taxon>
        <taxon>Strigeidida</taxon>
        <taxon>Schistosomatoidea</taxon>
        <taxon>Schistosomatidae</taxon>
        <taxon>Schistosoma</taxon>
    </lineage>
</organism>
<dbReference type="CTD" id="24589592"/>
<feature type="region of interest" description="Disordered" evidence="1">
    <location>
        <begin position="736"/>
        <end position="763"/>
    </location>
</feature>
<gene>
    <name evidence="2" type="ORF">MS3_00006796</name>
    <name evidence="3" type="ORF">MS3_01877</name>
</gene>
<dbReference type="KEGG" id="shx:MS3_00006796"/>
<sequence length="934" mass="107365">MSFNNETYNLSTSLSNETEKLARITNDNCSLFSNYEFIKLSNSYPSLNWNSNINSHDITYTKPNLCPNELNSLTESNRFHSIKCINYDKETLPNMNTGNPLDYSINSLINKKEKSVLPIIKSSFLTDSNSNHNLIQYSNGNNNIYNTSPSTCSIEYTSNSIKNEIKSPKLNEKLTLKRRYSKNLSNSSTKHSKKYMRVDYNNDTGQNRFIIDHNNQNNSTSHFPTTKQLYTDNLVKETSALNKTIVSTIEWKTHNNNNNNNNTDFKGYNKNSMDTIKLSKTVQSDDQNILFNDNHNEINVSNDNDNNDTKMNTISTGAYKYLTWREKDRRRRFREEWKHLWLVIPYGRYEVMCLVCHKIMTQRKLDTIKRHNVRRHGELQGMSHMERQILFDKLLKQHNETMTNTSDILSNKLSNKSKPKYKSTSDNNTINSLNGKHSNEMVNDLIQHTNSWLTNPSSEINQVPHPIMKSYSSSINLPFSDHIPYKRNKRLFNKKDKKLHTTTELIENTTNKKNKRLPKRLQKDNSHCSLSNSTENLNDHYNLSVSTNPLERLSFIGWKNYSDALDISNLGDQLKTRSDKKTFVSNVTSSISMIQPLSSVSTISHLTTNCSLPSLSNASFVLPSNYEIEKLKQLIKPFISLNYNLFSQSLLSSSPPIKLPTSCYTMDNSNKFIMPRLSNELNCTTVGGDILHTNLMNSINKGNQNIRLDIEEHIVMNEYNKIMSDESSERIVDEKLNDKNYPSNSNKNNNNNTSKEISPVNQSNLLNVNESLKRLRSSSSSSHSSNDPNPNFAELSSFMIASWIESIENSSKTLHSNLPEPTWNIQSINDSNQLIITKPIERFTSSKCSIDQFQYDHDHEINQQTIHSTDFKLNTKASSNLNKFTISSLLNTEIMDKTKIGSEMIENDNYIHTFQKCNQKQETTKIISNPQCLS</sequence>
<name>A0A095BXD7_SCHHA</name>
<proteinExistence type="predicted"/>
<dbReference type="EMBL" id="AMPZ03000004">
    <property type="protein sequence ID" value="KAH9585589.1"/>
    <property type="molecule type" value="Genomic_DNA"/>
</dbReference>
<reference evidence="3" key="1">
    <citation type="journal article" date="2012" name="Nat. Genet.">
        <title>Whole-genome sequence of Schistosoma haematobium.</title>
        <authorList>
            <person name="Young N.D."/>
            <person name="Jex A.R."/>
            <person name="Li B."/>
            <person name="Liu S."/>
            <person name="Yang L."/>
            <person name="Xiong Z."/>
            <person name="Li Y."/>
            <person name="Cantacessi C."/>
            <person name="Hall R.S."/>
            <person name="Xu X."/>
            <person name="Chen F."/>
            <person name="Wu X."/>
            <person name="Zerlotini A."/>
            <person name="Oliveira G."/>
            <person name="Hofmann A."/>
            <person name="Zhang G."/>
            <person name="Fang X."/>
            <person name="Kang Y."/>
            <person name="Campbell B.E."/>
            <person name="Loukas A."/>
            <person name="Ranganathan S."/>
            <person name="Rollinson D."/>
            <person name="Rinaldi G."/>
            <person name="Brindley P.J."/>
            <person name="Yang H."/>
            <person name="Wang J."/>
            <person name="Wang J."/>
            <person name="Gasser R.B."/>
        </authorList>
    </citation>
    <scope>NUCLEOTIDE SEQUENCE [LARGE SCALE GENOMIC DNA]</scope>
</reference>
<dbReference type="Proteomes" id="UP000471633">
    <property type="component" value="Unassembled WGS sequence"/>
</dbReference>
<protein>
    <submittedName>
        <fullName evidence="3">Uncharacterized protein</fullName>
    </submittedName>
</protein>
<evidence type="ECO:0000313" key="4">
    <source>
        <dbReference type="Proteomes" id="UP000471633"/>
    </source>
</evidence>
<feature type="compositionally biased region" description="Low complexity" evidence="1">
    <location>
        <begin position="739"/>
        <end position="755"/>
    </location>
</feature>
<evidence type="ECO:0000256" key="1">
    <source>
        <dbReference type="SAM" id="MobiDB-lite"/>
    </source>
</evidence>
<dbReference type="AlphaFoldDB" id="A0A095BXD7"/>
<dbReference type="RefSeq" id="XP_012793466.1">
    <property type="nucleotide sequence ID" value="XM_012938012.2"/>
</dbReference>
<dbReference type="EMBL" id="KL250563">
    <property type="protein sequence ID" value="KGB33698.1"/>
    <property type="molecule type" value="Genomic_DNA"/>
</dbReference>